<dbReference type="EMBL" id="AP023359">
    <property type="protein sequence ID" value="BCJ65514.1"/>
    <property type="molecule type" value="Genomic_DNA"/>
</dbReference>
<sequence>MTLLLVLAGGALGAVCRFLVDAAVTSRLPAGRPWGTFVVNVAGSALLGLAAGAGSGLPGWIGPLVGTGFCGALTTYSAFAYETVGLAADRHSRRRAAGYVVATLVVGLGAAALGWLAGARILGNTPI</sequence>
<dbReference type="KEGG" id="pry:Prubr_25350"/>
<protein>
    <recommendedName>
        <fullName evidence="10">Fluoride-specific ion channel FluC</fullName>
    </recommendedName>
</protein>
<comment type="activity regulation">
    <text evidence="10">Na(+) is not transported, but it plays an essential structural role and its presence is essential for fluoride channel function.</text>
</comment>
<evidence type="ECO:0000256" key="4">
    <source>
        <dbReference type="ARBA" id="ARBA00022989"/>
    </source>
</evidence>
<comment type="subcellular location">
    <subcellularLocation>
        <location evidence="1 10">Cell membrane</location>
        <topology evidence="1 10">Multi-pass membrane protein</topology>
    </subcellularLocation>
</comment>
<evidence type="ECO:0000256" key="2">
    <source>
        <dbReference type="ARBA" id="ARBA00022475"/>
    </source>
</evidence>
<dbReference type="GO" id="GO:0005886">
    <property type="term" value="C:plasma membrane"/>
    <property type="evidence" value="ECO:0007669"/>
    <property type="project" value="UniProtKB-SubCell"/>
</dbReference>
<proteinExistence type="inferred from homology"/>
<feature type="binding site" evidence="10">
    <location>
        <position position="74"/>
    </location>
    <ligand>
        <name>Na(+)</name>
        <dbReference type="ChEBI" id="CHEBI:29101"/>
        <note>structural</note>
    </ligand>
</feature>
<keyword evidence="6 10" id="KW-0407">Ion channel</keyword>
<dbReference type="RefSeq" id="WP_212825017.1">
    <property type="nucleotide sequence ID" value="NZ_AP023359.1"/>
</dbReference>
<keyword evidence="3 10" id="KW-0812">Transmembrane</keyword>
<dbReference type="GO" id="GO:0062054">
    <property type="term" value="F:fluoride channel activity"/>
    <property type="evidence" value="ECO:0007669"/>
    <property type="project" value="UniProtKB-UniRule"/>
</dbReference>
<evidence type="ECO:0000256" key="1">
    <source>
        <dbReference type="ARBA" id="ARBA00004651"/>
    </source>
</evidence>
<feature type="transmembrane region" description="Helical" evidence="10">
    <location>
        <begin position="32"/>
        <end position="53"/>
    </location>
</feature>
<keyword evidence="5 10" id="KW-0472">Membrane</keyword>
<evidence type="ECO:0000256" key="5">
    <source>
        <dbReference type="ARBA" id="ARBA00023136"/>
    </source>
</evidence>
<keyword evidence="12" id="KW-1185">Reference proteome</keyword>
<keyword evidence="10" id="KW-0915">Sodium</keyword>
<dbReference type="HAMAP" id="MF_00454">
    <property type="entry name" value="FluC"/>
    <property type="match status" value="1"/>
</dbReference>
<keyword evidence="10" id="KW-0406">Ion transport</keyword>
<keyword evidence="10" id="KW-0479">Metal-binding</keyword>
<evidence type="ECO:0000256" key="3">
    <source>
        <dbReference type="ARBA" id="ARBA00022692"/>
    </source>
</evidence>
<evidence type="ECO:0000313" key="12">
    <source>
        <dbReference type="Proteomes" id="UP000680866"/>
    </source>
</evidence>
<dbReference type="Proteomes" id="UP000680866">
    <property type="component" value="Chromosome"/>
</dbReference>
<gene>
    <name evidence="10" type="primary">fluC</name>
    <name evidence="10" type="synonym">crcB</name>
    <name evidence="11" type="ORF">Prubr_25350</name>
</gene>
<evidence type="ECO:0000256" key="7">
    <source>
        <dbReference type="ARBA" id="ARBA00035120"/>
    </source>
</evidence>
<dbReference type="PANTHER" id="PTHR28259:SF1">
    <property type="entry name" value="FLUORIDE EXPORT PROTEIN 1-RELATED"/>
    <property type="match status" value="1"/>
</dbReference>
<comment type="function">
    <text evidence="9 10">Fluoride-specific ion channel. Important for reducing fluoride concentration in the cell, thus reducing its toxicity.</text>
</comment>
<dbReference type="GO" id="GO:0140114">
    <property type="term" value="P:cellular detoxification of fluoride"/>
    <property type="evidence" value="ECO:0007669"/>
    <property type="project" value="UniProtKB-UniRule"/>
</dbReference>
<dbReference type="GO" id="GO:0046872">
    <property type="term" value="F:metal ion binding"/>
    <property type="evidence" value="ECO:0007669"/>
    <property type="project" value="UniProtKB-KW"/>
</dbReference>
<organism evidence="11 12">
    <name type="scientific">Polymorphospora rubra</name>
    <dbReference type="NCBI Taxonomy" id="338584"/>
    <lineage>
        <taxon>Bacteria</taxon>
        <taxon>Bacillati</taxon>
        <taxon>Actinomycetota</taxon>
        <taxon>Actinomycetes</taxon>
        <taxon>Micromonosporales</taxon>
        <taxon>Micromonosporaceae</taxon>
        <taxon>Polymorphospora</taxon>
    </lineage>
</organism>
<dbReference type="InterPro" id="IPR003691">
    <property type="entry name" value="FluC"/>
</dbReference>
<name>A0A810MYG5_9ACTN</name>
<evidence type="ECO:0000256" key="9">
    <source>
        <dbReference type="ARBA" id="ARBA00049940"/>
    </source>
</evidence>
<evidence type="ECO:0000256" key="10">
    <source>
        <dbReference type="HAMAP-Rule" id="MF_00454"/>
    </source>
</evidence>
<feature type="transmembrane region" description="Helical" evidence="10">
    <location>
        <begin position="60"/>
        <end position="79"/>
    </location>
</feature>
<feature type="transmembrane region" description="Helical" evidence="10">
    <location>
        <begin position="99"/>
        <end position="122"/>
    </location>
</feature>
<accession>A0A810MYG5</accession>
<comment type="similarity">
    <text evidence="7 10">Belongs to the fluoride channel Fluc/FEX (TC 1.A.43) family.</text>
</comment>
<keyword evidence="2 10" id="KW-1003">Cell membrane</keyword>
<feature type="binding site" evidence="10">
    <location>
        <position position="71"/>
    </location>
    <ligand>
        <name>Na(+)</name>
        <dbReference type="ChEBI" id="CHEBI:29101"/>
        <note>structural</note>
    </ligand>
</feature>
<evidence type="ECO:0000256" key="6">
    <source>
        <dbReference type="ARBA" id="ARBA00023303"/>
    </source>
</evidence>
<dbReference type="PANTHER" id="PTHR28259">
    <property type="entry name" value="FLUORIDE EXPORT PROTEIN 1-RELATED"/>
    <property type="match status" value="1"/>
</dbReference>
<reference evidence="11" key="1">
    <citation type="submission" date="2020-08" db="EMBL/GenBank/DDBJ databases">
        <title>Whole genome shotgun sequence of Polymorphospora rubra NBRC 101157.</title>
        <authorList>
            <person name="Komaki H."/>
            <person name="Tamura T."/>
        </authorList>
    </citation>
    <scope>NUCLEOTIDE SEQUENCE</scope>
    <source>
        <strain evidence="11">NBRC 101157</strain>
    </source>
</reference>
<dbReference type="AlphaFoldDB" id="A0A810MYG5"/>
<keyword evidence="4 10" id="KW-1133">Transmembrane helix</keyword>
<dbReference type="Pfam" id="PF02537">
    <property type="entry name" value="CRCB"/>
    <property type="match status" value="1"/>
</dbReference>
<keyword evidence="10" id="KW-0813">Transport</keyword>
<comment type="catalytic activity">
    <reaction evidence="8">
        <text>fluoride(in) = fluoride(out)</text>
        <dbReference type="Rhea" id="RHEA:76159"/>
        <dbReference type="ChEBI" id="CHEBI:17051"/>
    </reaction>
    <physiologicalReaction direction="left-to-right" evidence="8">
        <dbReference type="Rhea" id="RHEA:76160"/>
    </physiologicalReaction>
</comment>
<evidence type="ECO:0000256" key="8">
    <source>
        <dbReference type="ARBA" id="ARBA00035585"/>
    </source>
</evidence>
<evidence type="ECO:0000313" key="11">
    <source>
        <dbReference type="EMBL" id="BCJ65514.1"/>
    </source>
</evidence>